<feature type="domain" description="IclR-ED" evidence="5">
    <location>
        <begin position="69"/>
        <end position="239"/>
    </location>
</feature>
<keyword evidence="1" id="KW-0805">Transcription regulation</keyword>
<dbReference type="Pfam" id="PF09339">
    <property type="entry name" value="HTH_IclR"/>
    <property type="match status" value="1"/>
</dbReference>
<evidence type="ECO:0000313" key="7">
    <source>
        <dbReference type="Proteomes" id="UP001225316"/>
    </source>
</evidence>
<evidence type="ECO:0000256" key="3">
    <source>
        <dbReference type="ARBA" id="ARBA00023163"/>
    </source>
</evidence>
<evidence type="ECO:0000313" key="6">
    <source>
        <dbReference type="EMBL" id="MDQ8206785.1"/>
    </source>
</evidence>
<dbReference type="InterPro" id="IPR036388">
    <property type="entry name" value="WH-like_DNA-bd_sf"/>
</dbReference>
<dbReference type="InterPro" id="IPR014757">
    <property type="entry name" value="Tscrpt_reg_IclR_C"/>
</dbReference>
<dbReference type="InterPro" id="IPR029016">
    <property type="entry name" value="GAF-like_dom_sf"/>
</dbReference>
<keyword evidence="2" id="KW-0238">DNA-binding</keyword>
<dbReference type="PROSITE" id="PS51077">
    <property type="entry name" value="HTH_ICLR"/>
    <property type="match status" value="1"/>
</dbReference>
<evidence type="ECO:0000259" key="5">
    <source>
        <dbReference type="PROSITE" id="PS51078"/>
    </source>
</evidence>
<dbReference type="SUPFAM" id="SSF55781">
    <property type="entry name" value="GAF domain-like"/>
    <property type="match status" value="1"/>
</dbReference>
<protein>
    <submittedName>
        <fullName evidence="6">Helix-turn-helix domain-containing protein</fullName>
    </submittedName>
</protein>
<proteinExistence type="predicted"/>
<dbReference type="InterPro" id="IPR036390">
    <property type="entry name" value="WH_DNA-bd_sf"/>
</dbReference>
<accession>A0ABU1ARJ8</accession>
<dbReference type="Gene3D" id="1.10.10.10">
    <property type="entry name" value="Winged helix-like DNA-binding domain superfamily/Winged helix DNA-binding domain"/>
    <property type="match status" value="1"/>
</dbReference>
<dbReference type="SUPFAM" id="SSF46785">
    <property type="entry name" value="Winged helix' DNA-binding domain"/>
    <property type="match status" value="1"/>
</dbReference>
<evidence type="ECO:0000256" key="2">
    <source>
        <dbReference type="ARBA" id="ARBA00023125"/>
    </source>
</evidence>
<reference evidence="6 7" key="1">
    <citation type="submission" date="2023-04" db="EMBL/GenBank/DDBJ databases">
        <title>A novel bacteria isolated from coastal sediment.</title>
        <authorList>
            <person name="Liu X.-J."/>
            <person name="Du Z.-J."/>
        </authorList>
    </citation>
    <scope>NUCLEOTIDE SEQUENCE [LARGE SCALE GENOMIC DNA]</scope>
    <source>
        <strain evidence="6 7">SDUM461003</strain>
    </source>
</reference>
<dbReference type="PANTHER" id="PTHR30136">
    <property type="entry name" value="HELIX-TURN-HELIX TRANSCRIPTIONAL REGULATOR, ICLR FAMILY"/>
    <property type="match status" value="1"/>
</dbReference>
<dbReference type="EMBL" id="JARXHW010000007">
    <property type="protein sequence ID" value="MDQ8206785.1"/>
    <property type="molecule type" value="Genomic_DNA"/>
</dbReference>
<evidence type="ECO:0000256" key="1">
    <source>
        <dbReference type="ARBA" id="ARBA00023015"/>
    </source>
</evidence>
<dbReference type="PROSITE" id="PS51078">
    <property type="entry name" value="ICLR_ED"/>
    <property type="match status" value="1"/>
</dbReference>
<name>A0ABU1ARJ8_9BACT</name>
<comment type="caution">
    <text evidence="6">The sequence shown here is derived from an EMBL/GenBank/DDBJ whole genome shotgun (WGS) entry which is preliminary data.</text>
</comment>
<keyword evidence="3" id="KW-0804">Transcription</keyword>
<dbReference type="Gene3D" id="3.30.450.40">
    <property type="match status" value="1"/>
</dbReference>
<dbReference type="Proteomes" id="UP001225316">
    <property type="component" value="Unassembled WGS sequence"/>
</dbReference>
<dbReference type="SMART" id="SM00346">
    <property type="entry name" value="HTH_ICLR"/>
    <property type="match status" value="1"/>
</dbReference>
<organism evidence="6 7">
    <name type="scientific">Thalassobacterium maritimum</name>
    <dbReference type="NCBI Taxonomy" id="3041265"/>
    <lineage>
        <taxon>Bacteria</taxon>
        <taxon>Pseudomonadati</taxon>
        <taxon>Verrucomicrobiota</taxon>
        <taxon>Opitutia</taxon>
        <taxon>Puniceicoccales</taxon>
        <taxon>Coraliomargaritaceae</taxon>
        <taxon>Thalassobacterium</taxon>
    </lineage>
</organism>
<dbReference type="Pfam" id="PF01614">
    <property type="entry name" value="IclR_C"/>
    <property type="match status" value="1"/>
</dbReference>
<keyword evidence="7" id="KW-1185">Reference proteome</keyword>
<sequence>MTVSQTIPALHKAISIIEYLAERNEAVPVKELSYALQIPPASCYRMVNTLLQHHWISEDPSGGLRIAFGLAHVARTYSEVEARLREFEPRLRALSQNLQMSTKVSLREGHLTTTALRAEPPVPNAITSPIGSRIHLSIGSASAVLLAQMSDPVIRQVLASAPDEAWERQQPDDVWQRIQDCREQGACFELGLYHPSIYACSVPLQLTETAVVALSAVGWPEDFKNRKTIVDQLRAVVLE</sequence>
<dbReference type="InterPro" id="IPR005471">
    <property type="entry name" value="Tscrpt_reg_IclR_N"/>
</dbReference>
<dbReference type="PANTHER" id="PTHR30136:SF35">
    <property type="entry name" value="HTH-TYPE TRANSCRIPTIONAL REGULATOR RV1719"/>
    <property type="match status" value="1"/>
</dbReference>
<evidence type="ECO:0000259" key="4">
    <source>
        <dbReference type="PROSITE" id="PS51077"/>
    </source>
</evidence>
<feature type="domain" description="HTH iclR-type" evidence="4">
    <location>
        <begin position="7"/>
        <end position="70"/>
    </location>
</feature>
<dbReference type="InterPro" id="IPR050707">
    <property type="entry name" value="HTH_MetabolicPath_Reg"/>
</dbReference>
<dbReference type="RefSeq" id="WP_308948903.1">
    <property type="nucleotide sequence ID" value="NZ_JARXHW010000007.1"/>
</dbReference>
<gene>
    <name evidence="6" type="ORF">QEH52_04645</name>
</gene>